<dbReference type="OrthoDB" id="5293449at2"/>
<comment type="subcellular location">
    <subcellularLocation>
        <location evidence="6">Cytoplasm</location>
    </subcellularLocation>
</comment>
<sequence>MIASLTGVVEHVSLDRAVINVNGVGYLVHATPGTLARLRHGEAAMVYTTMVVREDSMTLYAFYDDDERAVFETAQSVSGVGPRIALAVLAVHTPDEVRRAVHTQDVKALTRVPGIGPKVAQRVLLELGGKLAAPDAAATSSGAPTASADQRDKVVEALVGLGYSAKVADDAVADVLRSLGAESVGEGDVAATLRAALRSMGGRRG</sequence>
<evidence type="ECO:0000256" key="2">
    <source>
        <dbReference type="ARBA" id="ARBA00022763"/>
    </source>
</evidence>
<gene>
    <name evidence="6" type="primary">ruvA</name>
    <name evidence="8" type="ORF">EV386_1250</name>
</gene>
<dbReference type="SUPFAM" id="SSF47781">
    <property type="entry name" value="RuvA domain 2-like"/>
    <property type="match status" value="1"/>
</dbReference>
<dbReference type="InterPro" id="IPR013849">
    <property type="entry name" value="DNA_helicase_Holl-junc_RuvA_I"/>
</dbReference>
<comment type="caution">
    <text evidence="6">Lacks conserved residue(s) required for the propagation of feature annotation.</text>
</comment>
<dbReference type="InterPro" id="IPR000085">
    <property type="entry name" value="RuvA"/>
</dbReference>
<accession>A0A4Q7M4P7</accession>
<dbReference type="InterPro" id="IPR012340">
    <property type="entry name" value="NA-bd_OB-fold"/>
</dbReference>
<keyword evidence="3 6" id="KW-0238">DNA-binding</keyword>
<dbReference type="GO" id="GO:0009379">
    <property type="term" value="C:Holliday junction helicase complex"/>
    <property type="evidence" value="ECO:0007669"/>
    <property type="project" value="InterPro"/>
</dbReference>
<keyword evidence="8" id="KW-0547">Nucleotide-binding</keyword>
<dbReference type="InterPro" id="IPR003583">
    <property type="entry name" value="Hlx-hairpin-Hlx_DNA-bd_motif"/>
</dbReference>
<keyword evidence="9" id="KW-1185">Reference proteome</keyword>
<reference evidence="8 9" key="1">
    <citation type="submission" date="2019-02" db="EMBL/GenBank/DDBJ databases">
        <title>Sequencing the genomes of 1000 actinobacteria strains.</title>
        <authorList>
            <person name="Klenk H.-P."/>
        </authorList>
    </citation>
    <scope>NUCLEOTIDE SEQUENCE [LARGE SCALE GENOMIC DNA]</scope>
    <source>
        <strain evidence="8 9">DSM 16932</strain>
    </source>
</reference>
<comment type="caution">
    <text evidence="8">The sequence shown here is derived from an EMBL/GenBank/DDBJ whole genome shotgun (WGS) entry which is preliminary data.</text>
</comment>
<dbReference type="InterPro" id="IPR010994">
    <property type="entry name" value="RuvA_2-like"/>
</dbReference>
<protein>
    <recommendedName>
        <fullName evidence="6">Holliday junction branch migration complex subunit RuvA</fullName>
    </recommendedName>
</protein>
<dbReference type="InterPro" id="IPR036267">
    <property type="entry name" value="RuvA_C_sf"/>
</dbReference>
<keyword evidence="2 6" id="KW-0227">DNA damage</keyword>
<comment type="subunit">
    <text evidence="6">Homotetramer. Forms an RuvA(8)-RuvB(12)-Holliday junction (HJ) complex. HJ DNA is sandwiched between 2 RuvA tetramers; dsDNA enters through RuvA and exits via RuvB. An RuvB hexamer assembles on each DNA strand where it exits the tetramer. Each RuvB hexamer is contacted by two RuvA subunits (via domain III) on 2 adjacent RuvB subunits; this complex drives branch migration. In the full resolvosome a probable DNA-RuvA(4)-RuvB(12)-RuvC(2) complex forms which resolves the HJ.</text>
</comment>
<dbReference type="GO" id="GO:0000400">
    <property type="term" value="F:four-way junction DNA binding"/>
    <property type="evidence" value="ECO:0007669"/>
    <property type="project" value="UniProtKB-UniRule"/>
</dbReference>
<organism evidence="8 9">
    <name type="scientific">Xylanimonas ulmi</name>
    <dbReference type="NCBI Taxonomy" id="228973"/>
    <lineage>
        <taxon>Bacteria</taxon>
        <taxon>Bacillati</taxon>
        <taxon>Actinomycetota</taxon>
        <taxon>Actinomycetes</taxon>
        <taxon>Micrococcales</taxon>
        <taxon>Promicromonosporaceae</taxon>
        <taxon>Xylanimonas</taxon>
    </lineage>
</organism>
<dbReference type="GO" id="GO:0006310">
    <property type="term" value="P:DNA recombination"/>
    <property type="evidence" value="ECO:0007669"/>
    <property type="project" value="UniProtKB-UniRule"/>
</dbReference>
<evidence type="ECO:0000313" key="8">
    <source>
        <dbReference type="EMBL" id="RZS60969.1"/>
    </source>
</evidence>
<feature type="domain" description="Helix-hairpin-helix DNA-binding motif class 1" evidence="7">
    <location>
        <begin position="107"/>
        <end position="126"/>
    </location>
</feature>
<feature type="region of interest" description="Domain III" evidence="6">
    <location>
        <begin position="146"/>
        <end position="205"/>
    </location>
</feature>
<dbReference type="GO" id="GO:0005737">
    <property type="term" value="C:cytoplasm"/>
    <property type="evidence" value="ECO:0007669"/>
    <property type="project" value="UniProtKB-SubCell"/>
</dbReference>
<dbReference type="SMART" id="SM00278">
    <property type="entry name" value="HhH1"/>
    <property type="match status" value="2"/>
</dbReference>
<keyword evidence="1 6" id="KW-0963">Cytoplasm</keyword>
<dbReference type="EMBL" id="SGWX01000001">
    <property type="protein sequence ID" value="RZS60969.1"/>
    <property type="molecule type" value="Genomic_DNA"/>
</dbReference>
<dbReference type="Gene3D" id="1.10.150.20">
    <property type="entry name" value="5' to 3' exonuclease, C-terminal subdomain"/>
    <property type="match status" value="1"/>
</dbReference>
<dbReference type="NCBIfam" id="TIGR00084">
    <property type="entry name" value="ruvA"/>
    <property type="match status" value="1"/>
</dbReference>
<dbReference type="GO" id="GO:0005524">
    <property type="term" value="F:ATP binding"/>
    <property type="evidence" value="ECO:0007669"/>
    <property type="project" value="InterPro"/>
</dbReference>
<dbReference type="Pfam" id="PF01330">
    <property type="entry name" value="RuvA_N"/>
    <property type="match status" value="1"/>
</dbReference>
<dbReference type="Pfam" id="PF07499">
    <property type="entry name" value="RuvA_C"/>
    <property type="match status" value="1"/>
</dbReference>
<dbReference type="HAMAP" id="MF_00031">
    <property type="entry name" value="DNA_HJ_migration_RuvA"/>
    <property type="match status" value="1"/>
</dbReference>
<comment type="domain">
    <text evidence="6">Has three domains with a flexible linker between the domains II and III and assumes an 'L' shape. Domain III is highly mobile and contacts RuvB.</text>
</comment>
<dbReference type="AlphaFoldDB" id="A0A4Q7M4P7"/>
<dbReference type="Proteomes" id="UP000293852">
    <property type="component" value="Unassembled WGS sequence"/>
</dbReference>
<keyword evidence="5 6" id="KW-0234">DNA repair</keyword>
<feature type="domain" description="Helix-hairpin-helix DNA-binding motif class 1" evidence="7">
    <location>
        <begin position="72"/>
        <end position="91"/>
    </location>
</feature>
<dbReference type="Gene3D" id="2.40.50.140">
    <property type="entry name" value="Nucleic acid-binding proteins"/>
    <property type="match status" value="1"/>
</dbReference>
<dbReference type="InterPro" id="IPR011114">
    <property type="entry name" value="RuvA_C"/>
</dbReference>
<dbReference type="SUPFAM" id="SSF50249">
    <property type="entry name" value="Nucleic acid-binding proteins"/>
    <property type="match status" value="1"/>
</dbReference>
<evidence type="ECO:0000256" key="3">
    <source>
        <dbReference type="ARBA" id="ARBA00023125"/>
    </source>
</evidence>
<dbReference type="Pfam" id="PF14520">
    <property type="entry name" value="HHH_5"/>
    <property type="match status" value="1"/>
</dbReference>
<dbReference type="GO" id="GO:0048476">
    <property type="term" value="C:Holliday junction resolvase complex"/>
    <property type="evidence" value="ECO:0007669"/>
    <property type="project" value="UniProtKB-UniRule"/>
</dbReference>
<evidence type="ECO:0000259" key="7">
    <source>
        <dbReference type="SMART" id="SM00278"/>
    </source>
</evidence>
<evidence type="ECO:0000313" key="9">
    <source>
        <dbReference type="Proteomes" id="UP000293852"/>
    </source>
</evidence>
<proteinExistence type="inferred from homology"/>
<dbReference type="RefSeq" id="WP_130413302.1">
    <property type="nucleotide sequence ID" value="NZ_SGWX01000001.1"/>
</dbReference>
<keyword evidence="8" id="KW-0378">Hydrolase</keyword>
<dbReference type="GO" id="GO:0006281">
    <property type="term" value="P:DNA repair"/>
    <property type="evidence" value="ECO:0007669"/>
    <property type="project" value="UniProtKB-UniRule"/>
</dbReference>
<dbReference type="CDD" id="cd14332">
    <property type="entry name" value="UBA_RuvA_C"/>
    <property type="match status" value="1"/>
</dbReference>
<dbReference type="GO" id="GO:0009378">
    <property type="term" value="F:four-way junction helicase activity"/>
    <property type="evidence" value="ECO:0007669"/>
    <property type="project" value="InterPro"/>
</dbReference>
<evidence type="ECO:0000256" key="1">
    <source>
        <dbReference type="ARBA" id="ARBA00022490"/>
    </source>
</evidence>
<comment type="similarity">
    <text evidence="6">Belongs to the RuvA family.</text>
</comment>
<evidence type="ECO:0000256" key="4">
    <source>
        <dbReference type="ARBA" id="ARBA00023172"/>
    </source>
</evidence>
<name>A0A4Q7M4P7_9MICO</name>
<evidence type="ECO:0000256" key="5">
    <source>
        <dbReference type="ARBA" id="ARBA00023204"/>
    </source>
</evidence>
<evidence type="ECO:0000256" key="6">
    <source>
        <dbReference type="HAMAP-Rule" id="MF_00031"/>
    </source>
</evidence>
<dbReference type="SUPFAM" id="SSF46929">
    <property type="entry name" value="DNA helicase RuvA subunit, C-terminal domain"/>
    <property type="match status" value="1"/>
</dbReference>
<keyword evidence="8" id="KW-0067">ATP-binding</keyword>
<keyword evidence="4 6" id="KW-0233">DNA recombination</keyword>
<comment type="function">
    <text evidence="6">The RuvA-RuvB-RuvC complex processes Holliday junction (HJ) DNA during genetic recombination and DNA repair, while the RuvA-RuvB complex plays an important role in the rescue of blocked DNA replication forks via replication fork reversal (RFR). RuvA specifically binds to HJ cruciform DNA, conferring on it an open structure. The RuvB hexamer acts as an ATP-dependent pump, pulling dsDNA into and through the RuvAB complex. HJ branch migration allows RuvC to scan DNA until it finds its consensus sequence, where it cleaves and resolves the cruciform DNA.</text>
</comment>
<dbReference type="Gene3D" id="1.10.8.10">
    <property type="entry name" value="DNA helicase RuvA subunit, C-terminal domain"/>
    <property type="match status" value="1"/>
</dbReference>
<keyword evidence="8" id="KW-0347">Helicase</keyword>